<evidence type="ECO:0000256" key="5">
    <source>
        <dbReference type="ARBA" id="ARBA00022989"/>
    </source>
</evidence>
<dbReference type="PROSITE" id="PS50928">
    <property type="entry name" value="ABC_TM1"/>
    <property type="match status" value="1"/>
</dbReference>
<dbReference type="Gene3D" id="1.10.3720.10">
    <property type="entry name" value="MetI-like"/>
    <property type="match status" value="1"/>
</dbReference>
<comment type="caution">
    <text evidence="9">The sequence shown here is derived from an EMBL/GenBank/DDBJ whole genome shotgun (WGS) entry which is preliminary data.</text>
</comment>
<feature type="domain" description="ABC transmembrane type-1" evidence="8">
    <location>
        <begin position="95"/>
        <end position="296"/>
    </location>
</feature>
<reference evidence="9 10" key="1">
    <citation type="submission" date="2023-06" db="EMBL/GenBank/DDBJ databases">
        <title>Microbacterium sp. nov., isolated from a waste landfill.</title>
        <authorList>
            <person name="Wen W."/>
        </authorList>
    </citation>
    <scope>NUCLEOTIDE SEQUENCE [LARGE SCALE GENOMIC DNA]</scope>
    <source>
        <strain evidence="9 10">ASV49</strain>
    </source>
</reference>
<keyword evidence="4 7" id="KW-0812">Transmembrane</keyword>
<dbReference type="RefSeq" id="WP_286285580.1">
    <property type="nucleotide sequence ID" value="NZ_JASXSZ010000001.1"/>
</dbReference>
<evidence type="ECO:0000256" key="2">
    <source>
        <dbReference type="ARBA" id="ARBA00022448"/>
    </source>
</evidence>
<evidence type="ECO:0000313" key="9">
    <source>
        <dbReference type="EMBL" id="MDL9977792.1"/>
    </source>
</evidence>
<evidence type="ECO:0000256" key="7">
    <source>
        <dbReference type="RuleBase" id="RU363032"/>
    </source>
</evidence>
<evidence type="ECO:0000256" key="6">
    <source>
        <dbReference type="ARBA" id="ARBA00023136"/>
    </source>
</evidence>
<gene>
    <name evidence="9" type="ORF">QSV35_00475</name>
</gene>
<evidence type="ECO:0000256" key="3">
    <source>
        <dbReference type="ARBA" id="ARBA00022475"/>
    </source>
</evidence>
<dbReference type="PANTHER" id="PTHR43744:SF12">
    <property type="entry name" value="ABC TRANSPORTER PERMEASE PROTEIN MG189-RELATED"/>
    <property type="match status" value="1"/>
</dbReference>
<feature type="transmembrane region" description="Helical" evidence="7">
    <location>
        <begin position="278"/>
        <end position="296"/>
    </location>
</feature>
<accession>A0ABT7MTM4</accession>
<feature type="transmembrane region" description="Helical" evidence="7">
    <location>
        <begin position="98"/>
        <end position="118"/>
    </location>
</feature>
<organism evidence="9 10">
    <name type="scientific">Microbacterium candidum</name>
    <dbReference type="NCBI Taxonomy" id="3041922"/>
    <lineage>
        <taxon>Bacteria</taxon>
        <taxon>Bacillati</taxon>
        <taxon>Actinomycetota</taxon>
        <taxon>Actinomycetes</taxon>
        <taxon>Micrococcales</taxon>
        <taxon>Microbacteriaceae</taxon>
        <taxon>Microbacterium</taxon>
    </lineage>
</organism>
<dbReference type="InterPro" id="IPR035906">
    <property type="entry name" value="MetI-like_sf"/>
</dbReference>
<dbReference type="Pfam" id="PF00528">
    <property type="entry name" value="BPD_transp_1"/>
    <property type="match status" value="1"/>
</dbReference>
<dbReference type="SUPFAM" id="SSF161098">
    <property type="entry name" value="MetI-like"/>
    <property type="match status" value="1"/>
</dbReference>
<name>A0ABT7MTM4_9MICO</name>
<evidence type="ECO:0000313" key="10">
    <source>
        <dbReference type="Proteomes" id="UP001235064"/>
    </source>
</evidence>
<feature type="transmembrane region" description="Helical" evidence="7">
    <location>
        <begin position="164"/>
        <end position="185"/>
    </location>
</feature>
<evidence type="ECO:0000256" key="1">
    <source>
        <dbReference type="ARBA" id="ARBA00004651"/>
    </source>
</evidence>
<evidence type="ECO:0000259" key="8">
    <source>
        <dbReference type="PROSITE" id="PS50928"/>
    </source>
</evidence>
<keyword evidence="10" id="KW-1185">Reference proteome</keyword>
<dbReference type="EMBL" id="JASXSZ010000001">
    <property type="protein sequence ID" value="MDL9977792.1"/>
    <property type="molecule type" value="Genomic_DNA"/>
</dbReference>
<keyword evidence="6 7" id="KW-0472">Membrane</keyword>
<feature type="transmembrane region" description="Helical" evidence="7">
    <location>
        <begin position="130"/>
        <end position="152"/>
    </location>
</feature>
<keyword evidence="2 7" id="KW-0813">Transport</keyword>
<sequence length="311" mass="33692">MSETRSMVAPGASGTISAIPQHGRRQPAGAILVWLVLIVFGVFFVLPMVWLLLAPTKSEYQVEHLFPLAFGSFAAVGDAWNHLVAFQGGIIYQWFGNSALYAFGGLALSLVCSIPAGYGLALTRFRGRKLLLIVTLIVMIMPATTLVIPLFLELNAMKLIGTPLALILPFAFFPFGVYLTYIYFSTSLQRSMLEAARIDGANEVQIFFRIALPLARPIIALVAFFSFVANWQNFFLPYLVMPSSSQQPIQVGLSQLMSSSSTFNPGGTANLGIDTPELALAILMSVIPVLVLFLFAQRSLVAGMFAGGTKG</sequence>
<evidence type="ECO:0000256" key="4">
    <source>
        <dbReference type="ARBA" id="ARBA00022692"/>
    </source>
</evidence>
<feature type="transmembrane region" description="Helical" evidence="7">
    <location>
        <begin position="65"/>
        <end position="86"/>
    </location>
</feature>
<dbReference type="InterPro" id="IPR000515">
    <property type="entry name" value="MetI-like"/>
</dbReference>
<keyword evidence="3" id="KW-1003">Cell membrane</keyword>
<comment type="similarity">
    <text evidence="7">Belongs to the binding-protein-dependent transport system permease family.</text>
</comment>
<dbReference type="Proteomes" id="UP001235064">
    <property type="component" value="Unassembled WGS sequence"/>
</dbReference>
<comment type="subcellular location">
    <subcellularLocation>
        <location evidence="1 7">Cell membrane</location>
        <topology evidence="1 7">Multi-pass membrane protein</topology>
    </subcellularLocation>
</comment>
<feature type="transmembrane region" description="Helical" evidence="7">
    <location>
        <begin position="206"/>
        <end position="229"/>
    </location>
</feature>
<protein>
    <submittedName>
        <fullName evidence="9">Carbohydrate ABC transporter permease</fullName>
    </submittedName>
</protein>
<feature type="transmembrane region" description="Helical" evidence="7">
    <location>
        <begin position="31"/>
        <end position="53"/>
    </location>
</feature>
<keyword evidence="5 7" id="KW-1133">Transmembrane helix</keyword>
<dbReference type="PANTHER" id="PTHR43744">
    <property type="entry name" value="ABC TRANSPORTER PERMEASE PROTEIN MG189-RELATED-RELATED"/>
    <property type="match status" value="1"/>
</dbReference>
<dbReference type="CDD" id="cd06261">
    <property type="entry name" value="TM_PBP2"/>
    <property type="match status" value="1"/>
</dbReference>
<proteinExistence type="inferred from homology"/>